<dbReference type="InterPro" id="IPR032710">
    <property type="entry name" value="NTF2-like_dom_sf"/>
</dbReference>
<dbReference type="EMBL" id="BAABAQ010000015">
    <property type="protein sequence ID" value="GAA4205518.1"/>
    <property type="molecule type" value="Genomic_DNA"/>
</dbReference>
<feature type="domain" description="SnoaL-like" evidence="1">
    <location>
        <begin position="11"/>
        <end position="96"/>
    </location>
</feature>
<proteinExistence type="predicted"/>
<sequence>MSDAPTIPGVVRRYFELAPLPDHDAYLALFADDAVVEDEGTEHHGIASIRAWRAGVPEVTYTVTGADVTDGGVTVATARISGDFPGSPVTLRFHFEYGDDGRVRVLRIRP</sequence>
<dbReference type="Proteomes" id="UP001501251">
    <property type="component" value="Unassembled WGS sequence"/>
</dbReference>
<name>A0ABP8BF98_9ACTN</name>
<gene>
    <name evidence="2" type="ORF">GCM10022252_66200</name>
</gene>
<keyword evidence="3" id="KW-1185">Reference proteome</keyword>
<evidence type="ECO:0000259" key="1">
    <source>
        <dbReference type="Pfam" id="PF12680"/>
    </source>
</evidence>
<organism evidence="2 3">
    <name type="scientific">Streptosporangium oxazolinicum</name>
    <dbReference type="NCBI Taxonomy" id="909287"/>
    <lineage>
        <taxon>Bacteria</taxon>
        <taxon>Bacillati</taxon>
        <taxon>Actinomycetota</taxon>
        <taxon>Actinomycetes</taxon>
        <taxon>Streptosporangiales</taxon>
        <taxon>Streptosporangiaceae</taxon>
        <taxon>Streptosporangium</taxon>
    </lineage>
</organism>
<protein>
    <submittedName>
        <fullName evidence="2">Nuclear transport factor 2 family protein</fullName>
    </submittedName>
</protein>
<dbReference type="RefSeq" id="WP_344922120.1">
    <property type="nucleotide sequence ID" value="NZ_BAABAQ010000015.1"/>
</dbReference>
<reference evidence="3" key="1">
    <citation type="journal article" date="2019" name="Int. J. Syst. Evol. Microbiol.">
        <title>The Global Catalogue of Microorganisms (GCM) 10K type strain sequencing project: providing services to taxonomists for standard genome sequencing and annotation.</title>
        <authorList>
            <consortium name="The Broad Institute Genomics Platform"/>
            <consortium name="The Broad Institute Genome Sequencing Center for Infectious Disease"/>
            <person name="Wu L."/>
            <person name="Ma J."/>
        </authorList>
    </citation>
    <scope>NUCLEOTIDE SEQUENCE [LARGE SCALE GENOMIC DNA]</scope>
    <source>
        <strain evidence="3">JCM 17388</strain>
    </source>
</reference>
<dbReference type="InterPro" id="IPR037401">
    <property type="entry name" value="SnoaL-like"/>
</dbReference>
<dbReference type="SUPFAM" id="SSF54427">
    <property type="entry name" value="NTF2-like"/>
    <property type="match status" value="1"/>
</dbReference>
<dbReference type="Gene3D" id="3.10.450.50">
    <property type="match status" value="1"/>
</dbReference>
<dbReference type="Pfam" id="PF12680">
    <property type="entry name" value="SnoaL_2"/>
    <property type="match status" value="1"/>
</dbReference>
<evidence type="ECO:0000313" key="2">
    <source>
        <dbReference type="EMBL" id="GAA4205518.1"/>
    </source>
</evidence>
<accession>A0ABP8BF98</accession>
<evidence type="ECO:0000313" key="3">
    <source>
        <dbReference type="Proteomes" id="UP001501251"/>
    </source>
</evidence>
<comment type="caution">
    <text evidence="2">The sequence shown here is derived from an EMBL/GenBank/DDBJ whole genome shotgun (WGS) entry which is preliminary data.</text>
</comment>